<sequence length="631" mass="70896">MMGDARDDSVRLVSPNSARKGVRFGQGVVQALNKYSRGNAAEYTLLLRQLADPDIKEVQLECWLKELRGCVAMLGKDYELLVSLILRINWMSRGRAVVEEYLAFLTHLVSAQTIYLRSCLIMLLSNFTRRKRVVDEAGGEFTDSDDDDEDVDRCFQICHKALELIAGIVPSTPMFLMPLLAERFPFMTKSPRTQECYVHNLLRVTTYLPVLRRDVLSLLLDRLLKLDVNAPRQDIEDAEQQAAGQLGAAQEEMFHMDEDAGVEAGGGRGGGDKGEDEEEGEMAHTAANTLDVLMALLFRYIRDTCHPNGKLDVEMTKAVYRDLLDAFDRLLLPTHASCHVQFCLFYLCSFHLGLAEAFLEHLWKKLQNPSVAAITRQAAVGYMGSLLARAQYIPVGTVRACLGLLVPWLHRYIDGQEDCARPRCLVAAHGPFYAACQAVFYSFSFRHRQLLEPDMRKGLAYLQSLNLERIVLCRLNPLRVCRPPVVNIFAALTRRYQIAFCYSIMEKNSRQRLPVAGDTLVGAAPASHDQLDAVFPFDPYLLRRSRRVIVPLFREWRNEDLGGDLTLKGRPSKMVVGQQQEDEDDFLKSDAAMRSGSSSLTPGSYDPFNNGGTSFDSPPYKTDMGPTPHAL</sequence>
<keyword evidence="3" id="KW-1185">Reference proteome</keyword>
<comment type="similarity">
    <text evidence="1">Belongs to the RRN3 family.</text>
</comment>
<dbReference type="Pfam" id="PF05327">
    <property type="entry name" value="RRN3"/>
    <property type="match status" value="1"/>
</dbReference>
<dbReference type="RefSeq" id="XP_032832133.1">
    <property type="nucleotide sequence ID" value="XM_032976242.1"/>
</dbReference>
<dbReference type="GO" id="GO:0003743">
    <property type="term" value="F:translation initiation factor activity"/>
    <property type="evidence" value="ECO:0007669"/>
    <property type="project" value="UniProtKB-KW"/>
</dbReference>
<evidence type="ECO:0000313" key="4">
    <source>
        <dbReference type="RefSeq" id="XP_032832133.1"/>
    </source>
</evidence>
<evidence type="ECO:0000313" key="3">
    <source>
        <dbReference type="Proteomes" id="UP001318040"/>
    </source>
</evidence>
<dbReference type="CTD" id="54700"/>
<evidence type="ECO:0000256" key="2">
    <source>
        <dbReference type="SAM" id="MobiDB-lite"/>
    </source>
</evidence>
<keyword evidence="4" id="KW-0648">Protein biosynthesis</keyword>
<dbReference type="InterPro" id="IPR007991">
    <property type="entry name" value="RNA_pol_I_trans_ini_fac_RRN3"/>
</dbReference>
<dbReference type="GO" id="GO:0005634">
    <property type="term" value="C:nucleus"/>
    <property type="evidence" value="ECO:0007669"/>
    <property type="project" value="TreeGrafter"/>
</dbReference>
<organism evidence="3 4">
    <name type="scientific">Petromyzon marinus</name>
    <name type="common">Sea lamprey</name>
    <dbReference type="NCBI Taxonomy" id="7757"/>
    <lineage>
        <taxon>Eukaryota</taxon>
        <taxon>Metazoa</taxon>
        <taxon>Chordata</taxon>
        <taxon>Craniata</taxon>
        <taxon>Vertebrata</taxon>
        <taxon>Cyclostomata</taxon>
        <taxon>Hyperoartia</taxon>
        <taxon>Petromyzontiformes</taxon>
        <taxon>Petromyzontidae</taxon>
        <taxon>Petromyzon</taxon>
    </lineage>
</organism>
<gene>
    <name evidence="4" type="primary">RRN3</name>
</gene>
<dbReference type="GO" id="GO:0006361">
    <property type="term" value="P:transcription initiation at RNA polymerase I promoter"/>
    <property type="evidence" value="ECO:0007669"/>
    <property type="project" value="InterPro"/>
</dbReference>
<dbReference type="GO" id="GO:0001042">
    <property type="term" value="F:RNA polymerase I core binding"/>
    <property type="evidence" value="ECO:0007669"/>
    <property type="project" value="TreeGrafter"/>
</dbReference>
<keyword evidence="4" id="KW-0396">Initiation factor</keyword>
<accession>A0AAJ7XG89</accession>
<dbReference type="AlphaFoldDB" id="A0AAJ7XG89"/>
<dbReference type="Proteomes" id="UP001318040">
    <property type="component" value="Chromosome 58"/>
</dbReference>
<feature type="region of interest" description="Disordered" evidence="2">
    <location>
        <begin position="260"/>
        <end position="282"/>
    </location>
</feature>
<dbReference type="InterPro" id="IPR016024">
    <property type="entry name" value="ARM-type_fold"/>
</dbReference>
<reference evidence="4" key="1">
    <citation type="submission" date="2025-08" db="UniProtKB">
        <authorList>
            <consortium name="RefSeq"/>
        </authorList>
    </citation>
    <scope>IDENTIFICATION</scope>
    <source>
        <tissue evidence="4">Sperm</tissue>
    </source>
</reference>
<dbReference type="GO" id="GO:0001181">
    <property type="term" value="F:RNA polymerase I general transcription initiation factor activity"/>
    <property type="evidence" value="ECO:0007669"/>
    <property type="project" value="InterPro"/>
</dbReference>
<protein>
    <submittedName>
        <fullName evidence="4">RNA polymerase I-specific transcription initiation factor RRN3</fullName>
    </submittedName>
</protein>
<feature type="region of interest" description="Disordered" evidence="2">
    <location>
        <begin position="593"/>
        <end position="631"/>
    </location>
</feature>
<evidence type="ECO:0000256" key="1">
    <source>
        <dbReference type="ARBA" id="ARBA00010098"/>
    </source>
</evidence>
<dbReference type="PANTHER" id="PTHR12790">
    <property type="entry name" value="TRANSCRIPTION INITIATION FACTOR IA RRN3"/>
    <property type="match status" value="1"/>
</dbReference>
<proteinExistence type="inferred from homology"/>
<dbReference type="SUPFAM" id="SSF48371">
    <property type="entry name" value="ARM repeat"/>
    <property type="match status" value="1"/>
</dbReference>
<dbReference type="GeneID" id="116955224"/>
<dbReference type="PANTHER" id="PTHR12790:SF0">
    <property type="entry name" value="RNA POLYMERASE I-SPECIFIC TRANSCRIPTION INITIATION FACTOR RRN3-RELATED"/>
    <property type="match status" value="1"/>
</dbReference>
<dbReference type="KEGG" id="pmrn:116955224"/>
<name>A0AAJ7XG89_PETMA</name>